<dbReference type="PANTHER" id="PTHR46969">
    <property type="entry name" value="BIFUNCTIONAL PROTEIN HLDE"/>
    <property type="match status" value="1"/>
</dbReference>
<dbReference type="SUPFAM" id="SSF52374">
    <property type="entry name" value="Nucleotidylyl transferase"/>
    <property type="match status" value="1"/>
</dbReference>
<evidence type="ECO:0000256" key="1">
    <source>
        <dbReference type="ARBA" id="ARBA00002319"/>
    </source>
</evidence>
<dbReference type="NCBIfam" id="TIGR00125">
    <property type="entry name" value="cyt_tran_rel"/>
    <property type="match status" value="1"/>
</dbReference>
<keyword evidence="7 16" id="KW-0547">Nucleotide-binding</keyword>
<evidence type="ECO:0000256" key="2">
    <source>
        <dbReference type="ARBA" id="ARBA00003753"/>
    </source>
</evidence>
<dbReference type="STRING" id="472759.Nhal_1321"/>
<keyword evidence="5 16" id="KW-0808">Transferase</keyword>
<dbReference type="InterPro" id="IPR002173">
    <property type="entry name" value="Carboh/pur_kinase_PfkB_CS"/>
</dbReference>
<evidence type="ECO:0000256" key="3">
    <source>
        <dbReference type="ARBA" id="ARBA00004713"/>
    </source>
</evidence>
<evidence type="ECO:0000259" key="17">
    <source>
        <dbReference type="Pfam" id="PF00294"/>
    </source>
</evidence>
<comment type="pathway">
    <text evidence="16">Nucleotide-sugar biosynthesis; ADP-L-glycero-beta-D-manno-heptose biosynthesis; ADP-L-glycero-beta-D-manno-heptose from D-glycero-beta-D-manno-heptose 7-phosphate: step 1/4.</text>
</comment>
<dbReference type="NCBIfam" id="TIGR02198">
    <property type="entry name" value="rfaE_dom_I"/>
    <property type="match status" value="1"/>
</dbReference>
<dbReference type="InterPro" id="IPR014729">
    <property type="entry name" value="Rossmann-like_a/b/a_fold"/>
</dbReference>
<dbReference type="PANTHER" id="PTHR46969:SF1">
    <property type="entry name" value="BIFUNCTIONAL PROTEIN HLDE"/>
    <property type="match status" value="1"/>
</dbReference>
<gene>
    <name evidence="16" type="primary">hldE</name>
    <name evidence="19" type="ordered locus">Nhal_1321</name>
</gene>
<dbReference type="UniPathway" id="UPA00356">
    <property type="reaction ID" value="UER00437"/>
</dbReference>
<dbReference type="GO" id="GO:0005829">
    <property type="term" value="C:cytosol"/>
    <property type="evidence" value="ECO:0007669"/>
    <property type="project" value="TreeGrafter"/>
</dbReference>
<dbReference type="InterPro" id="IPR011914">
    <property type="entry name" value="RfaE_dom_II"/>
</dbReference>
<evidence type="ECO:0000256" key="10">
    <source>
        <dbReference type="ARBA" id="ARBA00023268"/>
    </source>
</evidence>
<keyword evidence="9 16" id="KW-0067">ATP-binding</keyword>
<evidence type="ECO:0000256" key="4">
    <source>
        <dbReference type="ARBA" id="ARBA00011738"/>
    </source>
</evidence>
<dbReference type="GO" id="GO:0009244">
    <property type="term" value="P:lipopolysaccharide core region biosynthetic process"/>
    <property type="evidence" value="ECO:0007669"/>
    <property type="project" value="UniProtKB-UniPathway"/>
</dbReference>
<dbReference type="KEGG" id="nhl:Nhal_1321"/>
<dbReference type="NCBIfam" id="NF008454">
    <property type="entry name" value="PRK11316.1"/>
    <property type="match status" value="1"/>
</dbReference>
<evidence type="ECO:0000313" key="20">
    <source>
        <dbReference type="Proteomes" id="UP000001844"/>
    </source>
</evidence>
<dbReference type="EC" id="2.7.7.70" evidence="16"/>
<feature type="domain" description="Carbohydrate kinase PfkB" evidence="17">
    <location>
        <begin position="13"/>
        <end position="304"/>
    </location>
</feature>
<dbReference type="Pfam" id="PF00294">
    <property type="entry name" value="PfkB"/>
    <property type="match status" value="1"/>
</dbReference>
<comment type="pathway">
    <text evidence="3">Bacterial outer membrane biogenesis; LPS core biosynthesis.</text>
</comment>
<dbReference type="Gene3D" id="3.40.50.620">
    <property type="entry name" value="HUPs"/>
    <property type="match status" value="1"/>
</dbReference>
<feature type="region of interest" description="Ribokinase" evidence="16">
    <location>
        <begin position="1"/>
        <end position="316"/>
    </location>
</feature>
<name>D5C0E7_NITHN</name>
<evidence type="ECO:0000313" key="19">
    <source>
        <dbReference type="EMBL" id="ADE14473.1"/>
    </source>
</evidence>
<dbReference type="SUPFAM" id="SSF53613">
    <property type="entry name" value="Ribokinase-like"/>
    <property type="match status" value="1"/>
</dbReference>
<evidence type="ECO:0000256" key="5">
    <source>
        <dbReference type="ARBA" id="ARBA00022679"/>
    </source>
</evidence>
<proteinExistence type="inferred from homology"/>
<evidence type="ECO:0000256" key="6">
    <source>
        <dbReference type="ARBA" id="ARBA00022695"/>
    </source>
</evidence>
<dbReference type="HAMAP" id="MF_01603">
    <property type="entry name" value="HldE"/>
    <property type="match status" value="1"/>
</dbReference>
<evidence type="ECO:0000256" key="7">
    <source>
        <dbReference type="ARBA" id="ARBA00022741"/>
    </source>
</evidence>
<keyword evidence="11 16" id="KW-0119">Carbohydrate metabolism</keyword>
<dbReference type="EC" id="2.7.1.167" evidence="16"/>
<organism evidence="19 20">
    <name type="scientific">Nitrosococcus halophilus (strain Nc4)</name>
    <dbReference type="NCBI Taxonomy" id="472759"/>
    <lineage>
        <taxon>Bacteria</taxon>
        <taxon>Pseudomonadati</taxon>
        <taxon>Pseudomonadota</taxon>
        <taxon>Gammaproteobacteria</taxon>
        <taxon>Chromatiales</taxon>
        <taxon>Chromatiaceae</taxon>
        <taxon>Nitrosococcus</taxon>
    </lineage>
</organism>
<sequence length="483" mass="51126">MKIEFPDFSKCRVLVVGDVMLDRYWHGGTSRISPEAPVPVVCVKDMEERPGGAANVALNLSALGLEPLLMGLVGDDVAADTLTEKLEAAGVSCGFHRVGGIATTAKLRVLSSHQQLIRLDFDSPFPRAAADAITELFYSALRKVEVVVFSDYGKGTLSAVSDLIAAAQTAGKWILVDPKGRDFSIYRGANLLTPNLAEFEAVVGRCPDEASLSQRGRELVGHLGLTGLLITRGEQGMTLIPAAGAELHLPTQAREVFDVTGAGDTVIAVLAAGLAAGLCLEKAIALSNVAAGLVVGKLGTAVVSPSELRQAFMVEAESGKGILNEEQLLLAVADARAQGETIVMTNGCFDILHAGHVAYLEMAKCRGDRLIVAVNDDASVRALKGNGRPLNNIQRRMAVLAGLKSVDWVVPFSEVTPERLICRIAPDLLVKGGDYTPQKIAGYDCVKAAGGEVEVMGFEPGVSSSTIIERIRSEYVANIKERA</sequence>
<dbReference type="InterPro" id="IPR011913">
    <property type="entry name" value="RfaE_dom_I"/>
</dbReference>
<dbReference type="AlphaFoldDB" id="D5C0E7"/>
<comment type="pathway">
    <text evidence="16">Nucleotide-sugar biosynthesis; ADP-L-glycero-beta-D-manno-heptose biosynthesis; ADP-L-glycero-beta-D-manno-heptose from D-glycero-beta-D-manno-heptose 7-phosphate: step 3/4.</text>
</comment>
<dbReference type="UniPathway" id="UPA00958"/>
<evidence type="ECO:0000256" key="15">
    <source>
        <dbReference type="ARBA" id="ARBA00061122"/>
    </source>
</evidence>
<dbReference type="NCBIfam" id="TIGR02199">
    <property type="entry name" value="rfaE_dom_II"/>
    <property type="match status" value="1"/>
</dbReference>
<feature type="domain" description="Cytidyltransferase-like" evidence="18">
    <location>
        <begin position="344"/>
        <end position="470"/>
    </location>
</feature>
<evidence type="ECO:0000256" key="13">
    <source>
        <dbReference type="ARBA" id="ARBA00052873"/>
    </source>
</evidence>
<reference evidence="20" key="1">
    <citation type="submission" date="2010-04" db="EMBL/GenBank/DDBJ databases">
        <title>Complete genome sequence of Nitrosococcus halophilus Nc4, a salt-adapted, aerobic obligate ammonia-oxidizing sulfur purple bacterium.</title>
        <authorList>
            <consortium name="US DOE Joint Genome Institute"/>
            <person name="Campbell M.A."/>
            <person name="Malfatti S.A."/>
            <person name="Chain P.S.G."/>
            <person name="Heidelberg J.F."/>
            <person name="Ward B.B."/>
            <person name="Klotz M.G."/>
        </authorList>
    </citation>
    <scope>NUCLEOTIDE SEQUENCE [LARGE SCALE GENOMIC DNA]</scope>
    <source>
        <strain evidence="20">Nc4</strain>
    </source>
</reference>
<dbReference type="Proteomes" id="UP000001844">
    <property type="component" value="Chromosome"/>
</dbReference>
<dbReference type="Pfam" id="PF01467">
    <property type="entry name" value="CTP_transf_like"/>
    <property type="match status" value="1"/>
</dbReference>
<comment type="catalytic activity">
    <reaction evidence="12 16">
        <text>D-glycero-beta-D-manno-heptose 1-phosphate + ATP + H(+) = ADP-D-glycero-beta-D-manno-heptose + diphosphate</text>
        <dbReference type="Rhea" id="RHEA:27465"/>
        <dbReference type="ChEBI" id="CHEBI:15378"/>
        <dbReference type="ChEBI" id="CHEBI:30616"/>
        <dbReference type="ChEBI" id="CHEBI:33019"/>
        <dbReference type="ChEBI" id="CHEBI:59967"/>
        <dbReference type="ChEBI" id="CHEBI:61593"/>
        <dbReference type="EC" id="2.7.7.70"/>
    </reaction>
</comment>
<feature type="active site" evidence="16">
    <location>
        <position position="264"/>
    </location>
</feature>
<dbReference type="eggNOG" id="COG0615">
    <property type="taxonomic scope" value="Bacteria"/>
</dbReference>
<comment type="subunit">
    <text evidence="4 16">Homodimer.</text>
</comment>
<comment type="function">
    <text evidence="2 16">Catalyzes the ADP transfer from ATP to D-glycero-beta-D-manno-heptose 1-phosphate, yielding ADP-D-glycero-beta-D-manno-heptose.</text>
</comment>
<evidence type="ECO:0000256" key="12">
    <source>
        <dbReference type="ARBA" id="ARBA00047428"/>
    </source>
</evidence>
<protein>
    <recommendedName>
        <fullName evidence="16">Bifunctional protein HldE</fullName>
    </recommendedName>
    <domain>
        <recommendedName>
            <fullName evidence="16">D-beta-D-heptose 7-phosphate kinase</fullName>
            <ecNumber evidence="16">2.7.1.167</ecNumber>
        </recommendedName>
        <alternativeName>
            <fullName evidence="16">D-beta-D-heptose 7-phosphotransferase</fullName>
        </alternativeName>
        <alternativeName>
            <fullName evidence="16">D-glycero-beta-D-manno-heptose-7-phosphate kinase</fullName>
        </alternativeName>
    </domain>
    <domain>
        <recommendedName>
            <fullName evidence="16">D-beta-D-heptose 1-phosphate adenylyltransferase</fullName>
            <ecNumber evidence="16">2.7.7.70</ecNumber>
        </recommendedName>
        <alternativeName>
            <fullName evidence="16">D-glycero-beta-D-manno-heptose 1-phosphate adenylyltransferase</fullName>
        </alternativeName>
    </domain>
</protein>
<dbReference type="GO" id="GO:0033786">
    <property type="term" value="F:heptose-1-phosphate adenylyltransferase activity"/>
    <property type="evidence" value="ECO:0007669"/>
    <property type="project" value="UniProtKB-UniRule"/>
</dbReference>
<dbReference type="FunFam" id="3.40.50.620:FF:000028">
    <property type="entry name" value="Bifunctional protein HldE"/>
    <property type="match status" value="1"/>
</dbReference>
<evidence type="ECO:0000256" key="9">
    <source>
        <dbReference type="ARBA" id="ARBA00022840"/>
    </source>
</evidence>
<keyword evidence="20" id="KW-1185">Reference proteome</keyword>
<dbReference type="EMBL" id="CP001798">
    <property type="protein sequence ID" value="ADE14473.1"/>
    <property type="molecule type" value="Genomic_DNA"/>
</dbReference>
<dbReference type="GO" id="GO:0016773">
    <property type="term" value="F:phosphotransferase activity, alcohol group as acceptor"/>
    <property type="evidence" value="ECO:0007669"/>
    <property type="project" value="InterPro"/>
</dbReference>
<accession>D5C0E7</accession>
<dbReference type="CDD" id="cd01172">
    <property type="entry name" value="RfaE_like"/>
    <property type="match status" value="1"/>
</dbReference>
<dbReference type="RefSeq" id="WP_013032364.1">
    <property type="nucleotide sequence ID" value="NC_013960.1"/>
</dbReference>
<comment type="similarity">
    <text evidence="14 16">In the N-terminal section; belongs to the carbohydrate kinase PfkB family.</text>
</comment>
<dbReference type="PROSITE" id="PS00583">
    <property type="entry name" value="PFKB_KINASES_1"/>
    <property type="match status" value="1"/>
</dbReference>
<keyword evidence="6 16" id="KW-0548">Nucleotidyltransferase</keyword>
<feature type="binding site" evidence="16">
    <location>
        <begin position="195"/>
        <end position="198"/>
    </location>
    <ligand>
        <name>ATP</name>
        <dbReference type="ChEBI" id="CHEBI:30616"/>
    </ligand>
</feature>
<dbReference type="GO" id="GO:0033785">
    <property type="term" value="F:heptose 7-phosphate kinase activity"/>
    <property type="evidence" value="ECO:0007669"/>
    <property type="project" value="UniProtKB-UniRule"/>
</dbReference>
<dbReference type="GO" id="GO:0005524">
    <property type="term" value="F:ATP binding"/>
    <property type="evidence" value="ECO:0007669"/>
    <property type="project" value="UniProtKB-UniRule"/>
</dbReference>
<keyword evidence="10 16" id="KW-0511">Multifunctional enzyme</keyword>
<evidence type="ECO:0000256" key="11">
    <source>
        <dbReference type="ARBA" id="ARBA00023277"/>
    </source>
</evidence>
<dbReference type="GO" id="GO:0097171">
    <property type="term" value="P:ADP-L-glycero-beta-D-manno-heptose biosynthetic process"/>
    <property type="evidence" value="ECO:0007669"/>
    <property type="project" value="UniProtKB-UniPathway"/>
</dbReference>
<evidence type="ECO:0000256" key="16">
    <source>
        <dbReference type="HAMAP-Rule" id="MF_01603"/>
    </source>
</evidence>
<dbReference type="InterPro" id="IPR023030">
    <property type="entry name" value="Bifunc_HldE"/>
</dbReference>
<dbReference type="Gene3D" id="3.40.1190.20">
    <property type="match status" value="1"/>
</dbReference>
<comment type="catalytic activity">
    <reaction evidence="13 16">
        <text>D-glycero-beta-D-manno-heptose 7-phosphate + ATP = D-glycero-beta-D-manno-heptose 1,7-bisphosphate + ADP + H(+)</text>
        <dbReference type="Rhea" id="RHEA:27473"/>
        <dbReference type="ChEBI" id="CHEBI:15378"/>
        <dbReference type="ChEBI" id="CHEBI:30616"/>
        <dbReference type="ChEBI" id="CHEBI:60204"/>
        <dbReference type="ChEBI" id="CHEBI:60208"/>
        <dbReference type="ChEBI" id="CHEBI:456216"/>
        <dbReference type="EC" id="2.7.1.167"/>
    </reaction>
</comment>
<evidence type="ECO:0000256" key="14">
    <source>
        <dbReference type="ARBA" id="ARBA00060955"/>
    </source>
</evidence>
<dbReference type="InterPro" id="IPR004821">
    <property type="entry name" value="Cyt_trans-like"/>
</dbReference>
<evidence type="ECO:0000259" key="18">
    <source>
        <dbReference type="Pfam" id="PF01467"/>
    </source>
</evidence>
<comment type="similarity">
    <text evidence="15 16">In the C-terminal section; belongs to the cytidylyltransferase family.</text>
</comment>
<dbReference type="OrthoDB" id="9802794at2"/>
<evidence type="ECO:0000256" key="8">
    <source>
        <dbReference type="ARBA" id="ARBA00022777"/>
    </source>
</evidence>
<dbReference type="HOGENOM" id="CLU_021150_2_1_6"/>
<dbReference type="InterPro" id="IPR029056">
    <property type="entry name" value="Ribokinase-like"/>
</dbReference>
<comment type="function">
    <text evidence="1 16">Catalyzes the phosphorylation of D-glycero-D-manno-heptose 7-phosphate at the C-1 position to selectively form D-glycero-beta-D-manno-heptose-1,7-bisphosphate.</text>
</comment>
<dbReference type="InterPro" id="IPR011611">
    <property type="entry name" value="PfkB_dom"/>
</dbReference>
<keyword evidence="8 16" id="KW-0418">Kinase</keyword>
<feature type="region of interest" description="Cytidylyltransferase" evidence="16">
    <location>
        <begin position="344"/>
        <end position="483"/>
    </location>
</feature>
<dbReference type="FunFam" id="3.40.1190.20:FF:000002">
    <property type="entry name" value="Bifunctional protein HldE"/>
    <property type="match status" value="1"/>
</dbReference>
<dbReference type="eggNOG" id="COG2870">
    <property type="taxonomic scope" value="Bacteria"/>
</dbReference>